<dbReference type="SUPFAM" id="SSF51971">
    <property type="entry name" value="Nucleotide-binding domain"/>
    <property type="match status" value="1"/>
</dbReference>
<reference evidence="1 2" key="1">
    <citation type="submission" date="2022-07" db="EMBL/GenBank/DDBJ databases">
        <title>Methylomonas rivi sp. nov., Methylomonas rosea sp. nov., Methylomonas aureus sp. nov. and Methylomonas subterranea sp. nov., four novel methanotrophs isolated from a freshwater creek and the deep terrestrial subsurface.</title>
        <authorList>
            <person name="Abin C."/>
            <person name="Sankaranarayanan K."/>
            <person name="Garner C."/>
            <person name="Sindelar R."/>
            <person name="Kotary K."/>
            <person name="Garner R."/>
            <person name="Barclay S."/>
            <person name="Lawson P."/>
            <person name="Krumholz L."/>
        </authorList>
    </citation>
    <scope>NUCLEOTIDE SEQUENCE [LARGE SCALE GENOMIC DNA]</scope>
    <source>
        <strain evidence="1 2">SURF-2</strain>
    </source>
</reference>
<protein>
    <submittedName>
        <fullName evidence="1">NAD(P)-binding protein</fullName>
    </submittedName>
</protein>
<accession>A0ABT1TC88</accession>
<dbReference type="InterPro" id="IPR036188">
    <property type="entry name" value="FAD/NAD-bd_sf"/>
</dbReference>
<name>A0ABT1TC88_9GAMM</name>
<dbReference type="Pfam" id="PF13450">
    <property type="entry name" value="NAD_binding_8"/>
    <property type="match status" value="1"/>
</dbReference>
<dbReference type="PANTHER" id="PTHR21197:SF0">
    <property type="entry name" value="UDP-GALACTOPYRANOSE MUTASE"/>
    <property type="match status" value="1"/>
</dbReference>
<organism evidence="1 2">
    <name type="scientific">Methylomonas subterranea</name>
    <dbReference type="NCBI Taxonomy" id="2952225"/>
    <lineage>
        <taxon>Bacteria</taxon>
        <taxon>Pseudomonadati</taxon>
        <taxon>Pseudomonadota</taxon>
        <taxon>Gammaproteobacteria</taxon>
        <taxon>Methylococcales</taxon>
        <taxon>Methylococcaceae</taxon>
        <taxon>Methylomonas</taxon>
    </lineage>
</organism>
<dbReference type="RefSeq" id="WP_256600743.1">
    <property type="nucleotide sequence ID" value="NZ_JANIBJ010000004.1"/>
</dbReference>
<comment type="caution">
    <text evidence="1">The sequence shown here is derived from an EMBL/GenBank/DDBJ whole genome shotgun (WGS) entry which is preliminary data.</text>
</comment>
<evidence type="ECO:0000313" key="1">
    <source>
        <dbReference type="EMBL" id="MCQ8103075.1"/>
    </source>
</evidence>
<evidence type="ECO:0000313" key="2">
    <source>
        <dbReference type="Proteomes" id="UP001524499"/>
    </source>
</evidence>
<proteinExistence type="predicted"/>
<dbReference type="PANTHER" id="PTHR21197">
    <property type="entry name" value="UDP-GALACTOPYRANOSE MUTASE"/>
    <property type="match status" value="1"/>
</dbReference>
<keyword evidence="2" id="KW-1185">Reference proteome</keyword>
<sequence length="442" mass="49036">MNKHIAVVGASIGGLVAAAELRSKGFDVTLIEKGKAVAGLYGKVDTPFGKQELGMHVLYLTEQHYKHLCAIFGSDVFQVWSGYRVDIGSAYNFNKNSFNSIYPDVRELPEQKEILAQIMCGGSDAYNPGNALEAVNARFGRIAGEKVFAPILKKLWKTEPAQLSSDAIHCFYDLRRVVVCDKQEADSLKQDNWLDKVIANPDQSQPSGVVFNGRMAARFKNTCGDLSEIVMNWLKEQNIRVCFNSSIMITDNKVMFNGVPINEQFDACIIASPLAAIVPNSQNSMDLLELSIYYFKLAKNITDEFPAYYMLCHDAETLSSRIVNYDAYGIENSDDHSVVISVEVTHDIGNAPLIQDVEVELKRILPFASIVDSYTLPTTLRVPIPSLKNAALLDKYTELLTLSNPQQPIFFSGMRTDKGVFFSHHTIGLAYDSAVECSARLS</sequence>
<dbReference type="Gene3D" id="3.50.50.60">
    <property type="entry name" value="FAD/NAD(P)-binding domain"/>
    <property type="match status" value="1"/>
</dbReference>
<dbReference type="Proteomes" id="UP001524499">
    <property type="component" value="Unassembled WGS sequence"/>
</dbReference>
<dbReference type="EMBL" id="JANIBJ010000004">
    <property type="protein sequence ID" value="MCQ8103075.1"/>
    <property type="molecule type" value="Genomic_DNA"/>
</dbReference>
<gene>
    <name evidence="1" type="ORF">NP590_03055</name>
</gene>